<dbReference type="InterPro" id="IPR042099">
    <property type="entry name" value="ANL_N_sf"/>
</dbReference>
<name>A0A2S1R9F2_9ACTN</name>
<feature type="domain" description="AMP-binding enzyme C-terminal" evidence="2">
    <location>
        <begin position="411"/>
        <end position="486"/>
    </location>
</feature>
<dbReference type="CDD" id="cd05936">
    <property type="entry name" value="FC-FACS_FadD_like"/>
    <property type="match status" value="1"/>
</dbReference>
<feature type="domain" description="AMP-dependent synthetase/ligase" evidence="1">
    <location>
        <begin position="12"/>
        <end position="361"/>
    </location>
</feature>
<accession>A0A2S1R9F2</accession>
<dbReference type="Pfam" id="PF00501">
    <property type="entry name" value="AMP-binding"/>
    <property type="match status" value="1"/>
</dbReference>
<organism evidence="3 4">
    <name type="scientific">Dietzia lutea</name>
    <dbReference type="NCBI Taxonomy" id="546160"/>
    <lineage>
        <taxon>Bacteria</taxon>
        <taxon>Bacillati</taxon>
        <taxon>Actinomycetota</taxon>
        <taxon>Actinomycetes</taxon>
        <taxon>Mycobacteriales</taxon>
        <taxon>Dietziaceae</taxon>
        <taxon>Dietzia</taxon>
    </lineage>
</organism>
<dbReference type="InterPro" id="IPR045851">
    <property type="entry name" value="AMP-bd_C_sf"/>
</dbReference>
<keyword evidence="4" id="KW-1185">Reference proteome</keyword>
<evidence type="ECO:0000313" key="4">
    <source>
        <dbReference type="Proteomes" id="UP000244928"/>
    </source>
</evidence>
<dbReference type="SUPFAM" id="SSF56801">
    <property type="entry name" value="Acetyl-CoA synthetase-like"/>
    <property type="match status" value="1"/>
</dbReference>
<dbReference type="KEGG" id="dlu:A6035_12855"/>
<dbReference type="InterPro" id="IPR050237">
    <property type="entry name" value="ATP-dep_AMP-bd_enzyme"/>
</dbReference>
<dbReference type="Gene3D" id="3.30.300.30">
    <property type="match status" value="1"/>
</dbReference>
<protein>
    <submittedName>
        <fullName evidence="3">Long-chain fatty acid--CoA ligase</fullName>
    </submittedName>
</protein>
<evidence type="ECO:0000259" key="2">
    <source>
        <dbReference type="Pfam" id="PF13193"/>
    </source>
</evidence>
<sequence length="498" mass="53391">MTALSLVSLLAEPARRRPDHVALVEGHTRVTYAELWHDARGVAAALADRGVRPGDRVALLAPNVVGFVRAYFGILAAGAVVVPVPTLLTEREAAHLVRDSGAAAVVYHAALAATAAGVARATGAEAYDVDELDGASEPLPTFITRQAEDLAVVFYTSGTTGAPKGAMLTHLNLVMNATTNAFDGNGLSPDDVVMGVLPLFHIFGQSAVMGATFRVGGTLILQPRFDAAAALEIMVRERVTRFLGVPTMFIQLLRAVDGTAELPRLRSCTSGGAAMPVAVLEEVEKVFDTPVYEGYGLSETSPTSALNQQIFGTRPGTVGHAIWGVEVEITDPTDLDRVEPLPPGELGEIVVRGHNVFAGYLDRPDATAEVMVDGWFRTGDIGTKDREGFVTVVDRSKDLIIRSGYNVYPREVEEVLARHPSVDQVAVIGVPDPERGEEVCAAIVPKPGSDVDSDQFVAWAREHLAHHKYPRVVHLLPELPMGPSQKILKRELRARLAH</sequence>
<dbReference type="PANTHER" id="PTHR43767:SF12">
    <property type="entry name" value="AMP-DEPENDENT SYNTHETASE AND LIGASE"/>
    <property type="match status" value="1"/>
</dbReference>
<dbReference type="RefSeq" id="WP_108848121.1">
    <property type="nucleotide sequence ID" value="NZ_CP015449.1"/>
</dbReference>
<dbReference type="PROSITE" id="PS00455">
    <property type="entry name" value="AMP_BINDING"/>
    <property type="match status" value="1"/>
</dbReference>
<dbReference type="InterPro" id="IPR020845">
    <property type="entry name" value="AMP-binding_CS"/>
</dbReference>
<dbReference type="AlphaFoldDB" id="A0A2S1R9F2"/>
<dbReference type="InterPro" id="IPR025110">
    <property type="entry name" value="AMP-bd_C"/>
</dbReference>
<keyword evidence="3" id="KW-0436">Ligase</keyword>
<dbReference type="Pfam" id="PF13193">
    <property type="entry name" value="AMP-binding_C"/>
    <property type="match status" value="1"/>
</dbReference>
<dbReference type="InterPro" id="IPR000873">
    <property type="entry name" value="AMP-dep_synth/lig_dom"/>
</dbReference>
<dbReference type="Proteomes" id="UP000244928">
    <property type="component" value="Chromosome"/>
</dbReference>
<dbReference type="PANTHER" id="PTHR43767">
    <property type="entry name" value="LONG-CHAIN-FATTY-ACID--COA LIGASE"/>
    <property type="match status" value="1"/>
</dbReference>
<evidence type="ECO:0000313" key="3">
    <source>
        <dbReference type="EMBL" id="AWH92910.1"/>
    </source>
</evidence>
<dbReference type="EMBL" id="CP015449">
    <property type="protein sequence ID" value="AWH92910.1"/>
    <property type="molecule type" value="Genomic_DNA"/>
</dbReference>
<dbReference type="Gene3D" id="3.40.50.12780">
    <property type="entry name" value="N-terminal domain of ligase-like"/>
    <property type="match status" value="1"/>
</dbReference>
<dbReference type="OrthoDB" id="9803968at2"/>
<dbReference type="GO" id="GO:0016877">
    <property type="term" value="F:ligase activity, forming carbon-sulfur bonds"/>
    <property type="evidence" value="ECO:0007669"/>
    <property type="project" value="UniProtKB-ARBA"/>
</dbReference>
<evidence type="ECO:0000259" key="1">
    <source>
        <dbReference type="Pfam" id="PF00501"/>
    </source>
</evidence>
<gene>
    <name evidence="3" type="ORF">A6035_12855</name>
</gene>
<reference evidence="3 4" key="1">
    <citation type="submission" date="2016-04" db="EMBL/GenBank/DDBJ databases">
        <title>Complete genome sequence of Dietzia lutea YIM 80766T, a strain isolated from desert soil in Egypt.</title>
        <authorList>
            <person name="Zhao J."/>
            <person name="Hu B."/>
            <person name="Geng S."/>
            <person name="Nie Y."/>
            <person name="Tang Y."/>
        </authorList>
    </citation>
    <scope>NUCLEOTIDE SEQUENCE [LARGE SCALE GENOMIC DNA]</scope>
    <source>
        <strain evidence="3 4">YIM 80766</strain>
    </source>
</reference>
<proteinExistence type="predicted"/>